<accession>A0ABR9UKM0</accession>
<reference evidence="1 2" key="1">
    <citation type="submission" date="2020-10" db="EMBL/GenBank/DDBJ databases">
        <authorList>
            <person name="Castelo-Branco R."/>
            <person name="Eusebio N."/>
            <person name="Adriana R."/>
            <person name="Vieira A."/>
            <person name="Brugerolle De Fraissinette N."/>
            <person name="Rezende De Castro R."/>
            <person name="Schneider M.P."/>
            <person name="Vasconcelos V."/>
            <person name="Leao P.N."/>
        </authorList>
    </citation>
    <scope>NUCLEOTIDE SEQUENCE [LARGE SCALE GENOMIC DNA]</scope>
    <source>
        <strain evidence="1 2">LEGE 06123</strain>
    </source>
</reference>
<protein>
    <recommendedName>
        <fullName evidence="3">Transposase</fullName>
    </recommendedName>
</protein>
<dbReference type="Proteomes" id="UP000651156">
    <property type="component" value="Unassembled WGS sequence"/>
</dbReference>
<evidence type="ECO:0000313" key="2">
    <source>
        <dbReference type="Proteomes" id="UP000651156"/>
    </source>
</evidence>
<keyword evidence="2" id="KW-1185">Reference proteome</keyword>
<sequence>MNAMNAINEEFHSNSCDVFKRFFQFFTNESWGWKSNSDRLSQLSLALN</sequence>
<evidence type="ECO:0008006" key="3">
    <source>
        <dbReference type="Google" id="ProtNLM"/>
    </source>
</evidence>
<dbReference type="EMBL" id="JADEWN010000001">
    <property type="protein sequence ID" value="MBE9188836.1"/>
    <property type="molecule type" value="Genomic_DNA"/>
</dbReference>
<evidence type="ECO:0000313" key="1">
    <source>
        <dbReference type="EMBL" id="MBE9188836.1"/>
    </source>
</evidence>
<organism evidence="1 2">
    <name type="scientific">Gloeocapsopsis crepidinum LEGE 06123</name>
    <dbReference type="NCBI Taxonomy" id="588587"/>
    <lineage>
        <taxon>Bacteria</taxon>
        <taxon>Bacillati</taxon>
        <taxon>Cyanobacteriota</taxon>
        <taxon>Cyanophyceae</taxon>
        <taxon>Oscillatoriophycideae</taxon>
        <taxon>Chroococcales</taxon>
        <taxon>Chroococcaceae</taxon>
        <taxon>Gloeocapsopsis</taxon>
    </lineage>
</organism>
<name>A0ABR9UKM0_9CHRO</name>
<gene>
    <name evidence="1" type="ORF">IQ230_00340</name>
</gene>
<proteinExistence type="predicted"/>
<comment type="caution">
    <text evidence="1">The sequence shown here is derived from an EMBL/GenBank/DDBJ whole genome shotgun (WGS) entry which is preliminary data.</text>
</comment>
<dbReference type="RefSeq" id="WP_193929729.1">
    <property type="nucleotide sequence ID" value="NZ_CAWPMZ010000041.1"/>
</dbReference>